<name>A0AA88QK63_9ASTE</name>
<gene>
    <name evidence="2" type="ORF">RJ640_017199</name>
</gene>
<reference evidence="2" key="1">
    <citation type="submission" date="2022-12" db="EMBL/GenBank/DDBJ databases">
        <title>Draft genome assemblies for two species of Escallonia (Escalloniales).</title>
        <authorList>
            <person name="Chanderbali A."/>
            <person name="Dervinis C."/>
            <person name="Anghel I."/>
            <person name="Soltis D."/>
            <person name="Soltis P."/>
            <person name="Zapata F."/>
        </authorList>
    </citation>
    <scope>NUCLEOTIDE SEQUENCE</scope>
    <source>
        <strain evidence="2">UCBG92.1500</strain>
        <tissue evidence="2">Leaf</tissue>
    </source>
</reference>
<dbReference type="PANTHER" id="PTHR34482">
    <property type="entry name" value="DNA DAMAGE-INDUCIBLE PROTEIN 1-LIKE"/>
    <property type="match status" value="1"/>
</dbReference>
<dbReference type="Pfam" id="PF03732">
    <property type="entry name" value="Retrotrans_gag"/>
    <property type="match status" value="1"/>
</dbReference>
<comment type="caution">
    <text evidence="2">The sequence shown here is derived from an EMBL/GenBank/DDBJ whole genome shotgun (WGS) entry which is preliminary data.</text>
</comment>
<proteinExistence type="predicted"/>
<protein>
    <recommendedName>
        <fullName evidence="1">Retrotransposon gag domain-containing protein</fullName>
    </recommendedName>
</protein>
<dbReference type="EMBL" id="JAVXUO010002614">
    <property type="protein sequence ID" value="KAK2971047.1"/>
    <property type="molecule type" value="Genomic_DNA"/>
</dbReference>
<dbReference type="Proteomes" id="UP001187471">
    <property type="component" value="Unassembled WGS sequence"/>
</dbReference>
<feature type="domain" description="Retrotransposon gag" evidence="1">
    <location>
        <begin position="102"/>
        <end position="157"/>
    </location>
</feature>
<evidence type="ECO:0000259" key="1">
    <source>
        <dbReference type="Pfam" id="PF03732"/>
    </source>
</evidence>
<dbReference type="AlphaFoldDB" id="A0AA88QK63"/>
<organism evidence="2 3">
    <name type="scientific">Escallonia rubra</name>
    <dbReference type="NCBI Taxonomy" id="112253"/>
    <lineage>
        <taxon>Eukaryota</taxon>
        <taxon>Viridiplantae</taxon>
        <taxon>Streptophyta</taxon>
        <taxon>Embryophyta</taxon>
        <taxon>Tracheophyta</taxon>
        <taxon>Spermatophyta</taxon>
        <taxon>Magnoliopsida</taxon>
        <taxon>eudicotyledons</taxon>
        <taxon>Gunneridae</taxon>
        <taxon>Pentapetalae</taxon>
        <taxon>asterids</taxon>
        <taxon>campanulids</taxon>
        <taxon>Escalloniales</taxon>
        <taxon>Escalloniaceae</taxon>
        <taxon>Escallonia</taxon>
    </lineage>
</organism>
<dbReference type="PANTHER" id="PTHR34482:SF49">
    <property type="entry name" value="RETROTRANSPOSON GAG DOMAIN-CONTAINING PROTEIN"/>
    <property type="match status" value="1"/>
</dbReference>
<evidence type="ECO:0000313" key="3">
    <source>
        <dbReference type="Proteomes" id="UP001187471"/>
    </source>
</evidence>
<accession>A0AA88QK63</accession>
<keyword evidence="3" id="KW-1185">Reference proteome</keyword>
<evidence type="ECO:0000313" key="2">
    <source>
        <dbReference type="EMBL" id="KAK2971047.1"/>
    </source>
</evidence>
<sequence length="250" mass="28331">MAGREASCSGKDADNALKDMDVILGRMVSCMENQQNNNLNHRGSNHDLGGPGKSELLKNFMNMHPPEFVGEGDPDKAENWIRNLEKIFKTVGLNDEMKLLHATFRLENDAACWWEMIDSKGTAAQTVRTWELFKTEFHKNYISLRQSDGATKFTSLARHASYLVEGEDRRAKKFQDGLKPEIQEKTSILNIDDYYEMVERALLIEKSDGDIQRKRARLSGTGPNLSNWQGGRNLNIGGNKVRRAGAYKHQ</sequence>
<dbReference type="InterPro" id="IPR005162">
    <property type="entry name" value="Retrotrans_gag_dom"/>
</dbReference>